<evidence type="ECO:0000313" key="3">
    <source>
        <dbReference type="Proteomes" id="UP000831390"/>
    </source>
</evidence>
<keyword evidence="3" id="KW-1185">Reference proteome</keyword>
<accession>A0ABY4B765</accession>
<dbReference type="PROSITE" id="PS51257">
    <property type="entry name" value="PROKAR_LIPOPROTEIN"/>
    <property type="match status" value="1"/>
</dbReference>
<dbReference type="RefSeq" id="WP_243516202.1">
    <property type="nucleotide sequence ID" value="NZ_CP094534.1"/>
</dbReference>
<protein>
    <submittedName>
        <fullName evidence="2">Uncharacterized protein</fullName>
    </submittedName>
</protein>
<evidence type="ECO:0000256" key="1">
    <source>
        <dbReference type="SAM" id="MobiDB-lite"/>
    </source>
</evidence>
<feature type="region of interest" description="Disordered" evidence="1">
    <location>
        <begin position="149"/>
        <end position="178"/>
    </location>
</feature>
<feature type="compositionally biased region" description="Low complexity" evidence="1">
    <location>
        <begin position="168"/>
        <end position="178"/>
    </location>
</feature>
<gene>
    <name evidence="2" type="ORF">MTP16_04210</name>
</gene>
<name>A0ABY4B765_9BACT</name>
<feature type="compositionally biased region" description="Basic and acidic residues" evidence="1">
    <location>
        <begin position="149"/>
        <end position="166"/>
    </location>
</feature>
<dbReference type="Proteomes" id="UP000831390">
    <property type="component" value="Chromosome"/>
</dbReference>
<organism evidence="2 3">
    <name type="scientific">Hymenobacter monticola</name>
    <dbReference type="NCBI Taxonomy" id="1705399"/>
    <lineage>
        <taxon>Bacteria</taxon>
        <taxon>Pseudomonadati</taxon>
        <taxon>Bacteroidota</taxon>
        <taxon>Cytophagia</taxon>
        <taxon>Cytophagales</taxon>
        <taxon>Hymenobacteraceae</taxon>
        <taxon>Hymenobacter</taxon>
    </lineage>
</organism>
<sequence>MLTRIPSVVLWYLLGAWLLSSCSLYHKVFHPYRLPTPKPSPEYIAQQKAKKEKEKGLLAFSHAKKKEKSVEGGPDVEAATDVSTPSGGTVTAPSQAPAARTLPEKSTVRYDKKGLMKKPKLKRRKVNKQHKPFRPWQSIRDFFKYGLHKKPDYEHGASPKAPKEESAPDAAPAGGDKP</sequence>
<dbReference type="EMBL" id="CP094534">
    <property type="protein sequence ID" value="UOE34860.1"/>
    <property type="molecule type" value="Genomic_DNA"/>
</dbReference>
<proteinExistence type="predicted"/>
<evidence type="ECO:0000313" key="2">
    <source>
        <dbReference type="EMBL" id="UOE34860.1"/>
    </source>
</evidence>
<feature type="compositionally biased region" description="Basic and acidic residues" evidence="1">
    <location>
        <begin position="102"/>
        <end position="114"/>
    </location>
</feature>
<feature type="compositionally biased region" description="Basic residues" evidence="1">
    <location>
        <begin position="115"/>
        <end position="133"/>
    </location>
</feature>
<reference evidence="2 3" key="1">
    <citation type="submission" date="2022-03" db="EMBL/GenBank/DDBJ databases">
        <title>Hymenobactersp. isolated from the air.</title>
        <authorList>
            <person name="Won M."/>
            <person name="Kwon S.-W."/>
        </authorList>
    </citation>
    <scope>NUCLEOTIDE SEQUENCE [LARGE SCALE GENOMIC DNA]</scope>
    <source>
        <strain evidence="2 3">KACC 22596</strain>
    </source>
</reference>
<feature type="compositionally biased region" description="Polar residues" evidence="1">
    <location>
        <begin position="81"/>
        <end position="94"/>
    </location>
</feature>
<feature type="region of interest" description="Disordered" evidence="1">
    <location>
        <begin position="64"/>
        <end position="135"/>
    </location>
</feature>